<evidence type="ECO:0000256" key="3">
    <source>
        <dbReference type="SAM" id="MobiDB-lite"/>
    </source>
</evidence>
<gene>
    <name evidence="5" type="ORF">GCM10011505_42660</name>
</gene>
<accession>A0ABQ1J2H7</accession>
<evidence type="ECO:0000313" key="6">
    <source>
        <dbReference type="Proteomes" id="UP000603352"/>
    </source>
</evidence>
<dbReference type="EMBL" id="BMDZ01000070">
    <property type="protein sequence ID" value="GGB57242.1"/>
    <property type="molecule type" value="Genomic_DNA"/>
</dbReference>
<evidence type="ECO:0000256" key="1">
    <source>
        <dbReference type="ARBA" id="ARBA00023125"/>
    </source>
</evidence>
<dbReference type="InterPro" id="IPR013762">
    <property type="entry name" value="Integrase-like_cat_sf"/>
</dbReference>
<comment type="caution">
    <text evidence="5">The sequence shown here is derived from an EMBL/GenBank/DDBJ whole genome shotgun (WGS) entry which is preliminary data.</text>
</comment>
<protein>
    <recommendedName>
        <fullName evidence="4">Tyr recombinase domain-containing protein</fullName>
    </recommendedName>
</protein>
<dbReference type="InterPro" id="IPR010998">
    <property type="entry name" value="Integrase_recombinase_N"/>
</dbReference>
<feature type="compositionally biased region" description="Pro residues" evidence="3">
    <location>
        <begin position="457"/>
        <end position="467"/>
    </location>
</feature>
<dbReference type="Gene3D" id="1.10.443.10">
    <property type="entry name" value="Intergrase catalytic core"/>
    <property type="match status" value="1"/>
</dbReference>
<dbReference type="InterPro" id="IPR002104">
    <property type="entry name" value="Integrase_catalytic"/>
</dbReference>
<keyword evidence="2" id="KW-0233">DNA recombination</keyword>
<proteinExistence type="predicted"/>
<organism evidence="5 6">
    <name type="scientific">Tistrella bauzanensis</name>
    <dbReference type="NCBI Taxonomy" id="657419"/>
    <lineage>
        <taxon>Bacteria</taxon>
        <taxon>Pseudomonadati</taxon>
        <taxon>Pseudomonadota</taxon>
        <taxon>Alphaproteobacteria</taxon>
        <taxon>Geminicoccales</taxon>
        <taxon>Geminicoccaceae</taxon>
        <taxon>Tistrella</taxon>
    </lineage>
</organism>
<reference evidence="6" key="1">
    <citation type="journal article" date="2019" name="Int. J. Syst. Evol. Microbiol.">
        <title>The Global Catalogue of Microorganisms (GCM) 10K type strain sequencing project: providing services to taxonomists for standard genome sequencing and annotation.</title>
        <authorList>
            <consortium name="The Broad Institute Genomics Platform"/>
            <consortium name="The Broad Institute Genome Sequencing Center for Infectious Disease"/>
            <person name="Wu L."/>
            <person name="Ma J."/>
        </authorList>
    </citation>
    <scope>NUCLEOTIDE SEQUENCE [LARGE SCALE GENOMIC DNA]</scope>
    <source>
        <strain evidence="6">CGMCC 1.10188</strain>
    </source>
</reference>
<dbReference type="Proteomes" id="UP000603352">
    <property type="component" value="Unassembled WGS sequence"/>
</dbReference>
<feature type="region of interest" description="Disordered" evidence="3">
    <location>
        <begin position="1"/>
        <end position="48"/>
    </location>
</feature>
<dbReference type="SUPFAM" id="SSF47823">
    <property type="entry name" value="lambda integrase-like, N-terminal domain"/>
    <property type="match status" value="1"/>
</dbReference>
<sequence length="485" mass="51449">MAAVAGRGKGRTGRTGADGAGAGDTTASRAGRAQPRGRGRRKTVADAPDGQILRPVSRMVATQDAVHMGLPGAVETGGLGDLDAAERETLHVLLGAGIAANSRLALVKDARYLAGWWAAANGGPMPWPAPPSAVVRFLVHHLYDPEERRRNPDHGMPQAVEERMVASGLKRAPGPAAPATVARRLASWASLHRMRGMKPPTEDPSVRELRRRLFRSSDHMPGRKAPAPVLADTLEALLQTCEIDIDREPLRAARDAALLAVMWASGGRRRSEAGMIRVEHLRRERPQPAEIAPDGALTPEGAASGWLPAMTIALPRTKTTRAIDGARVWLIGRPVDLLDAWLAASGIRSGAVFVPIDRHGNPRVTPDGRGFGRRGLDGLSGQAVARIVKARASQAGLDPRGISAHGLRSGFMTEAANRDVPIQQAMAQSLHRSIAVAARYYDESAAARGRGARMMANPPPAAMPPAAAPAAKPEPAARRGRKPRP</sequence>
<feature type="compositionally biased region" description="Low complexity" evidence="3">
    <location>
        <begin position="23"/>
        <end position="34"/>
    </location>
</feature>
<keyword evidence="6" id="KW-1185">Reference proteome</keyword>
<keyword evidence="1" id="KW-0238">DNA-binding</keyword>
<dbReference type="RefSeq" id="WP_188581714.1">
    <property type="nucleotide sequence ID" value="NZ_BMDZ01000070.1"/>
</dbReference>
<dbReference type="PROSITE" id="PS51898">
    <property type="entry name" value="TYR_RECOMBINASE"/>
    <property type="match status" value="1"/>
</dbReference>
<dbReference type="Gene3D" id="1.10.150.130">
    <property type="match status" value="1"/>
</dbReference>
<dbReference type="SUPFAM" id="SSF56349">
    <property type="entry name" value="DNA breaking-rejoining enzymes"/>
    <property type="match status" value="1"/>
</dbReference>
<evidence type="ECO:0000313" key="5">
    <source>
        <dbReference type="EMBL" id="GGB57242.1"/>
    </source>
</evidence>
<evidence type="ECO:0000259" key="4">
    <source>
        <dbReference type="PROSITE" id="PS51898"/>
    </source>
</evidence>
<name>A0ABQ1J2H7_9PROT</name>
<feature type="domain" description="Tyr recombinase" evidence="4">
    <location>
        <begin position="224"/>
        <end position="454"/>
    </location>
</feature>
<evidence type="ECO:0000256" key="2">
    <source>
        <dbReference type="ARBA" id="ARBA00023172"/>
    </source>
</evidence>
<dbReference type="InterPro" id="IPR011010">
    <property type="entry name" value="DNA_brk_join_enz"/>
</dbReference>
<feature type="region of interest" description="Disordered" evidence="3">
    <location>
        <begin position="451"/>
        <end position="485"/>
    </location>
</feature>